<proteinExistence type="predicted"/>
<comment type="caution">
    <text evidence="3">The sequence shown here is derived from an EMBL/GenBank/DDBJ whole genome shotgun (WGS) entry which is preliminary data.</text>
</comment>
<organism evidence="3">
    <name type="scientific">bioreactor metagenome</name>
    <dbReference type="NCBI Taxonomy" id="1076179"/>
    <lineage>
        <taxon>unclassified sequences</taxon>
        <taxon>metagenomes</taxon>
        <taxon>ecological metagenomes</taxon>
    </lineage>
</organism>
<dbReference type="EMBL" id="VSSQ01025659">
    <property type="protein sequence ID" value="MPM73940.1"/>
    <property type="molecule type" value="Genomic_DNA"/>
</dbReference>
<keyword evidence="2" id="KW-0472">Membrane</keyword>
<evidence type="ECO:0000256" key="2">
    <source>
        <dbReference type="SAM" id="Phobius"/>
    </source>
</evidence>
<feature type="region of interest" description="Disordered" evidence="1">
    <location>
        <begin position="1"/>
        <end position="24"/>
    </location>
</feature>
<evidence type="ECO:0000313" key="3">
    <source>
        <dbReference type="EMBL" id="MPM73940.1"/>
    </source>
</evidence>
<name>A0A645CAI8_9ZZZZ</name>
<accession>A0A645CAI8</accession>
<gene>
    <name evidence="3" type="ORF">SDC9_120925</name>
</gene>
<keyword evidence="2" id="KW-0812">Transmembrane</keyword>
<dbReference type="AntiFam" id="ANF00122">
    <property type="entry name" value="Shadow ORF (opposite clpB)"/>
</dbReference>
<reference evidence="3" key="1">
    <citation type="submission" date="2019-08" db="EMBL/GenBank/DDBJ databases">
        <authorList>
            <person name="Kucharzyk K."/>
            <person name="Murdoch R.W."/>
            <person name="Higgins S."/>
            <person name="Loffler F."/>
        </authorList>
    </citation>
    <scope>NUCLEOTIDE SEQUENCE</scope>
</reference>
<keyword evidence="2" id="KW-1133">Transmembrane helix</keyword>
<sequence>MPANTDVKSNDTSRFSLNSKGTSPMAMRCASPSAIAVFPTPGSPIKTGLFLVFRLRMRITSLISPSRPITGSSFCFCAKATRSLAYLLSASYVSSGLSPVTRAAPRTVLSAVKKSCSLIVKRLNRAFTIRSGDDIRPMKRCSTERYSSFILSAILPASCMALSISWDI</sequence>
<feature type="compositionally biased region" description="Polar residues" evidence="1">
    <location>
        <begin position="1"/>
        <end position="22"/>
    </location>
</feature>
<protein>
    <submittedName>
        <fullName evidence="3">Uncharacterized protein</fullName>
    </submittedName>
</protein>
<dbReference type="AlphaFoldDB" id="A0A645CAI8"/>
<feature type="transmembrane region" description="Helical" evidence="2">
    <location>
        <begin position="146"/>
        <end position="166"/>
    </location>
</feature>
<evidence type="ECO:0000256" key="1">
    <source>
        <dbReference type="SAM" id="MobiDB-lite"/>
    </source>
</evidence>